<dbReference type="PANTHER" id="PTHR16223:SF138">
    <property type="entry name" value="TRANSCRIPTION FACTOR BHLH103-LIKE"/>
    <property type="match status" value="1"/>
</dbReference>
<evidence type="ECO:0000313" key="8">
    <source>
        <dbReference type="Proteomes" id="UP000289340"/>
    </source>
</evidence>
<keyword evidence="5" id="KW-0539">Nucleus</keyword>
<accession>A0A445LLN3</accession>
<organism evidence="7 8">
    <name type="scientific">Glycine soja</name>
    <name type="common">Wild soybean</name>
    <dbReference type="NCBI Taxonomy" id="3848"/>
    <lineage>
        <taxon>Eukaryota</taxon>
        <taxon>Viridiplantae</taxon>
        <taxon>Streptophyta</taxon>
        <taxon>Embryophyta</taxon>
        <taxon>Tracheophyta</taxon>
        <taxon>Spermatophyta</taxon>
        <taxon>Magnoliopsida</taxon>
        <taxon>eudicotyledons</taxon>
        <taxon>Gunneridae</taxon>
        <taxon>Pentapetalae</taxon>
        <taxon>rosids</taxon>
        <taxon>fabids</taxon>
        <taxon>Fabales</taxon>
        <taxon>Fabaceae</taxon>
        <taxon>Papilionoideae</taxon>
        <taxon>50 kb inversion clade</taxon>
        <taxon>NPAAA clade</taxon>
        <taxon>indigoferoid/millettioid clade</taxon>
        <taxon>Phaseoleae</taxon>
        <taxon>Glycine</taxon>
        <taxon>Glycine subgen. Soja</taxon>
    </lineage>
</organism>
<dbReference type="PANTHER" id="PTHR16223">
    <property type="entry name" value="TRANSCRIPTION FACTOR BHLH83-RELATED"/>
    <property type="match status" value="1"/>
</dbReference>
<proteinExistence type="predicted"/>
<evidence type="ECO:0000256" key="2">
    <source>
        <dbReference type="ARBA" id="ARBA00023015"/>
    </source>
</evidence>
<evidence type="ECO:0000256" key="1">
    <source>
        <dbReference type="ARBA" id="ARBA00004123"/>
    </source>
</evidence>
<dbReference type="InterPro" id="IPR036638">
    <property type="entry name" value="HLH_DNA-bd_sf"/>
</dbReference>
<dbReference type="GO" id="GO:0046983">
    <property type="term" value="F:protein dimerization activity"/>
    <property type="evidence" value="ECO:0007669"/>
    <property type="project" value="InterPro"/>
</dbReference>
<dbReference type="InterPro" id="IPR045239">
    <property type="entry name" value="bHLH95_bHLH"/>
</dbReference>
<protein>
    <submittedName>
        <fullName evidence="7">Transcription factor bHLH110 isoform A</fullName>
    </submittedName>
</protein>
<comment type="subcellular location">
    <subcellularLocation>
        <location evidence="1">Nucleus</location>
    </subcellularLocation>
</comment>
<dbReference type="PROSITE" id="PS50888">
    <property type="entry name" value="BHLH"/>
    <property type="match status" value="1"/>
</dbReference>
<dbReference type="AlphaFoldDB" id="A0A445LLN3"/>
<keyword evidence="8" id="KW-1185">Reference proteome</keyword>
<dbReference type="InterPro" id="IPR045843">
    <property type="entry name" value="IND-like"/>
</dbReference>
<dbReference type="GO" id="GO:0000978">
    <property type="term" value="F:RNA polymerase II cis-regulatory region sequence-specific DNA binding"/>
    <property type="evidence" value="ECO:0007669"/>
    <property type="project" value="TreeGrafter"/>
</dbReference>
<dbReference type="EMBL" id="QZWG01000002">
    <property type="protein sequence ID" value="RZC24168.1"/>
    <property type="molecule type" value="Genomic_DNA"/>
</dbReference>
<evidence type="ECO:0000313" key="7">
    <source>
        <dbReference type="EMBL" id="RZC24168.1"/>
    </source>
</evidence>
<reference evidence="7 8" key="1">
    <citation type="submission" date="2018-09" db="EMBL/GenBank/DDBJ databases">
        <title>A high-quality reference genome of wild soybean provides a powerful tool to mine soybean genomes.</title>
        <authorList>
            <person name="Xie M."/>
            <person name="Chung C.Y.L."/>
            <person name="Li M.-W."/>
            <person name="Wong F.-L."/>
            <person name="Chan T.-F."/>
            <person name="Lam H.-M."/>
        </authorList>
    </citation>
    <scope>NUCLEOTIDE SEQUENCE [LARGE SCALE GENOMIC DNA]</scope>
    <source>
        <strain evidence="8">cv. W05</strain>
        <tissue evidence="7">Hypocotyl of etiolated seedlings</tissue>
    </source>
</reference>
<dbReference type="InterPro" id="IPR011598">
    <property type="entry name" value="bHLH_dom"/>
</dbReference>
<dbReference type="GO" id="GO:0000981">
    <property type="term" value="F:DNA-binding transcription factor activity, RNA polymerase II-specific"/>
    <property type="evidence" value="ECO:0007669"/>
    <property type="project" value="TreeGrafter"/>
</dbReference>
<gene>
    <name evidence="7" type="ORF">D0Y65_003433</name>
</gene>
<dbReference type="Proteomes" id="UP000289340">
    <property type="component" value="Chromosome 2"/>
</dbReference>
<evidence type="ECO:0000256" key="3">
    <source>
        <dbReference type="ARBA" id="ARBA00023125"/>
    </source>
</evidence>
<dbReference type="CDD" id="cd11393">
    <property type="entry name" value="bHLH_AtbHLH_like"/>
    <property type="match status" value="1"/>
</dbReference>
<dbReference type="GO" id="GO:0005634">
    <property type="term" value="C:nucleus"/>
    <property type="evidence" value="ECO:0007669"/>
    <property type="project" value="UniProtKB-SubCell"/>
</dbReference>
<keyword evidence="4" id="KW-0804">Transcription</keyword>
<dbReference type="SUPFAM" id="SSF47459">
    <property type="entry name" value="HLH, helix-loop-helix DNA-binding domain"/>
    <property type="match status" value="1"/>
</dbReference>
<feature type="domain" description="BHLH" evidence="6">
    <location>
        <begin position="185"/>
        <end position="234"/>
    </location>
</feature>
<evidence type="ECO:0000259" key="6">
    <source>
        <dbReference type="PROSITE" id="PS50888"/>
    </source>
</evidence>
<keyword evidence="3" id="KW-0238">DNA-binding</keyword>
<comment type="caution">
    <text evidence="7">The sequence shown here is derived from an EMBL/GenBank/DDBJ whole genome shotgun (WGS) entry which is preliminary data.</text>
</comment>
<evidence type="ECO:0000256" key="5">
    <source>
        <dbReference type="ARBA" id="ARBA00023242"/>
    </source>
</evidence>
<name>A0A445LLN3_GLYSO</name>
<keyword evidence="2" id="KW-0805">Transcription regulation</keyword>
<evidence type="ECO:0000256" key="4">
    <source>
        <dbReference type="ARBA" id="ARBA00023163"/>
    </source>
</evidence>
<sequence>MKGANLPNMSEASSYSIDIAKMRNALLSSVSSRFNCYGNDEAQFEILEGSMHMNDLIDFHINGFNMESRIFNNYSQLGQGVHTQPSQSQSLIYDYNHYPGSLFAIPSSKEISQQSLLLDKDPSQYEGLERGLQVCGNARKRPFEYTDNMSLWKKVKSNSKSKITIMEPKWHQAKEVSEIIPPHKVTKIKKLHVPMMTNQKLSNKITTLQKLVSPFGKTDTASVLQEASLYIKLLQAQIRTLFQMLSFTYFSTINDPHTQLVSRQECADKLEVDLRSRGLCLVPISITDKITKVDQIHHASASINT</sequence>